<keyword evidence="8" id="KW-0496">Mitochondrion</keyword>
<dbReference type="PIRSF" id="PIRSF005992">
    <property type="entry name" value="Clathrin_mu"/>
    <property type="match status" value="1"/>
</dbReference>
<name>A0A0G4IXE7_PLABS</name>
<evidence type="ECO:0000256" key="2">
    <source>
        <dbReference type="ARBA" id="ARBA00022448"/>
    </source>
</evidence>
<dbReference type="EMBL" id="CDSF01000095">
    <property type="protein sequence ID" value="CEO99922.1"/>
    <property type="molecule type" value="Genomic_DNA"/>
</dbReference>
<dbReference type="PROSITE" id="PS51072">
    <property type="entry name" value="MHD"/>
    <property type="match status" value="1"/>
</dbReference>
<keyword evidence="4" id="KW-0472">Membrane</keyword>
<dbReference type="PROSITE" id="PS00991">
    <property type="entry name" value="CLAT_ADAPTOR_M_2"/>
    <property type="match status" value="1"/>
</dbReference>
<dbReference type="GO" id="GO:0012505">
    <property type="term" value="C:endomembrane system"/>
    <property type="evidence" value="ECO:0007669"/>
    <property type="project" value="UniProtKB-SubCell"/>
</dbReference>
<dbReference type="GO" id="GO:0030131">
    <property type="term" value="C:clathrin adaptor complex"/>
    <property type="evidence" value="ECO:0007669"/>
    <property type="project" value="UniProtKB-UniRule"/>
</dbReference>
<evidence type="ECO:0000313" key="9">
    <source>
        <dbReference type="Proteomes" id="UP000039324"/>
    </source>
</evidence>
<dbReference type="Proteomes" id="UP000039324">
    <property type="component" value="Unassembled WGS sequence"/>
</dbReference>
<evidence type="ECO:0000256" key="5">
    <source>
        <dbReference type="PIRNR" id="PIRNR005992"/>
    </source>
</evidence>
<reference evidence="7 9" key="1">
    <citation type="submission" date="2015-02" db="EMBL/GenBank/DDBJ databases">
        <authorList>
            <person name="Chooi Y.-H."/>
        </authorList>
    </citation>
    <scope>NUCLEOTIDE SEQUENCE [LARGE SCALE GENOMIC DNA]</scope>
    <source>
        <strain evidence="7">E3</strain>
    </source>
</reference>
<proteinExistence type="inferred from homology"/>
<dbReference type="InterPro" id="IPR001392">
    <property type="entry name" value="Clathrin_mu"/>
</dbReference>
<protein>
    <recommendedName>
        <fullName evidence="6">MHD domain-containing protein</fullName>
    </recommendedName>
</protein>
<dbReference type="FunFam" id="3.30.450.60:FF:000002">
    <property type="entry name" value="AP-2 complex subunit mu, putative"/>
    <property type="match status" value="1"/>
</dbReference>
<comment type="subcellular location">
    <subcellularLocation>
        <location evidence="1">Endomembrane system</location>
    </subcellularLocation>
</comment>
<dbReference type="SUPFAM" id="SSF49447">
    <property type="entry name" value="Second domain of Mu2 adaptin subunit (ap50) of ap2 adaptor"/>
    <property type="match status" value="1"/>
</dbReference>
<accession>A0A0G4IXE7</accession>
<evidence type="ECO:0000313" key="10">
    <source>
        <dbReference type="Proteomes" id="UP000290189"/>
    </source>
</evidence>
<dbReference type="OrthoDB" id="10259133at2759"/>
<sequence>MISQFYVLSPRGDTIISRDFRGDVAKGTADLFFHEVKFWRGEPQEAPPIFSIDDVHYMYLLQNGLYFVATTRSNTSGSFVLEVISRIARVFKDYCGVLSEEAIRQNFVLIYELLDEMIDFGFPQDTSTELLKAYVFNEPVVVRRRDGASSIGANIAGNILGGFKLPDMNPKTVPSNAVDKPITLAGSGAKRRNEIFVDIFERIHVTFNSDGTAIRSEIDGTIQMKSYLSGNPELKLALNEELVIGSSASGSNYGSIVLDDCNFHECVRTDDFDAHRSLRFIPPDGEFGVMNYRMAGNFRVPFRVFPFFEMPTAFKCELIIKIRADVPESNYGANVVVSVPMPKATSSVSCDMDMGAVGQANEYIAKEHKLLWRIKKFPGGKEHCLRTKIVLASSHSDSVRKEIGPISVEFEIPMYSASGLQVRYLRISDQHKSYNPYRWVRYVTRSGSYICRL</sequence>
<reference evidence="8 10" key="2">
    <citation type="submission" date="2018-03" db="EMBL/GenBank/DDBJ databases">
        <authorList>
            <person name="Fogelqvist J."/>
        </authorList>
    </citation>
    <scope>NUCLEOTIDE SEQUENCE [LARGE SCALE GENOMIC DNA]</scope>
</reference>
<evidence type="ECO:0000256" key="3">
    <source>
        <dbReference type="ARBA" id="ARBA00022927"/>
    </source>
</evidence>
<dbReference type="InterPro" id="IPR028565">
    <property type="entry name" value="MHD"/>
</dbReference>
<dbReference type="Gene3D" id="3.30.450.60">
    <property type="match status" value="1"/>
</dbReference>
<dbReference type="InterPro" id="IPR022775">
    <property type="entry name" value="AP_mu_sigma_su"/>
</dbReference>
<keyword evidence="2 5" id="KW-0813">Transport</keyword>
<evidence type="ECO:0000256" key="1">
    <source>
        <dbReference type="ARBA" id="ARBA00004308"/>
    </source>
</evidence>
<dbReference type="STRING" id="37360.A0A0G4IXE7"/>
<gene>
    <name evidence="7" type="ORF">PBRA_007656</name>
    <name evidence="8" type="ORF">PLBR_LOCUS6770</name>
</gene>
<dbReference type="InterPro" id="IPR018240">
    <property type="entry name" value="Clathrin_mu_CS"/>
</dbReference>
<dbReference type="Gene3D" id="2.60.40.1170">
    <property type="entry name" value="Mu homology domain, subdomain B"/>
    <property type="match status" value="2"/>
</dbReference>
<evidence type="ECO:0000259" key="6">
    <source>
        <dbReference type="PROSITE" id="PS51072"/>
    </source>
</evidence>
<comment type="similarity">
    <text evidence="5">Belongs to the adaptor complexes medium subunit family.</text>
</comment>
<keyword evidence="3 5" id="KW-0653">Protein transport</keyword>
<feature type="domain" description="MHD" evidence="6">
    <location>
        <begin position="192"/>
        <end position="452"/>
    </location>
</feature>
<dbReference type="EMBL" id="OVEO01000012">
    <property type="protein sequence ID" value="SPQ99555.1"/>
    <property type="molecule type" value="Genomic_DNA"/>
</dbReference>
<dbReference type="AlphaFoldDB" id="A0A0G4IXE7"/>
<dbReference type="Pfam" id="PF01217">
    <property type="entry name" value="Clat_adaptor_s"/>
    <property type="match status" value="1"/>
</dbReference>
<dbReference type="PANTHER" id="PTHR10529">
    <property type="entry name" value="AP COMPLEX SUBUNIT MU"/>
    <property type="match status" value="1"/>
</dbReference>
<dbReference type="CDD" id="cd14838">
    <property type="entry name" value="AP4_Mu_N"/>
    <property type="match status" value="1"/>
</dbReference>
<dbReference type="InterPro" id="IPR036168">
    <property type="entry name" value="AP2_Mu_C_sf"/>
</dbReference>
<evidence type="ECO:0000313" key="7">
    <source>
        <dbReference type="EMBL" id="CEO99922.1"/>
    </source>
</evidence>
<dbReference type="InterPro" id="IPR050431">
    <property type="entry name" value="Adaptor_comp_med_subunit"/>
</dbReference>
<dbReference type="GO" id="GO:0016192">
    <property type="term" value="P:vesicle-mediated transport"/>
    <property type="evidence" value="ECO:0007669"/>
    <property type="project" value="InterPro"/>
</dbReference>
<dbReference type="CDD" id="cd09253">
    <property type="entry name" value="AP-4_Mu4_Cterm"/>
    <property type="match status" value="1"/>
</dbReference>
<dbReference type="Pfam" id="PF00928">
    <property type="entry name" value="Adap_comp_sub"/>
    <property type="match status" value="1"/>
</dbReference>
<dbReference type="SUPFAM" id="SSF64356">
    <property type="entry name" value="SNARE-like"/>
    <property type="match status" value="1"/>
</dbReference>
<organism evidence="7 9">
    <name type="scientific">Plasmodiophora brassicae</name>
    <name type="common">Clubroot disease agent</name>
    <dbReference type="NCBI Taxonomy" id="37360"/>
    <lineage>
        <taxon>Eukaryota</taxon>
        <taxon>Sar</taxon>
        <taxon>Rhizaria</taxon>
        <taxon>Endomyxa</taxon>
        <taxon>Phytomyxea</taxon>
        <taxon>Plasmodiophorida</taxon>
        <taxon>Plasmodiophoridae</taxon>
        <taxon>Plasmodiophora</taxon>
    </lineage>
</organism>
<dbReference type="InterPro" id="IPR011012">
    <property type="entry name" value="Longin-like_dom_sf"/>
</dbReference>
<geneLocation type="mitochondrion" evidence="8"/>
<dbReference type="PRINTS" id="PR00314">
    <property type="entry name" value="CLATHRINADPT"/>
</dbReference>
<keyword evidence="9" id="KW-1185">Reference proteome</keyword>
<evidence type="ECO:0000313" key="8">
    <source>
        <dbReference type="EMBL" id="SPQ99555.1"/>
    </source>
</evidence>
<evidence type="ECO:0000256" key="4">
    <source>
        <dbReference type="ARBA" id="ARBA00023136"/>
    </source>
</evidence>
<dbReference type="GO" id="GO:0006886">
    <property type="term" value="P:intracellular protein transport"/>
    <property type="evidence" value="ECO:0007669"/>
    <property type="project" value="UniProtKB-UniRule"/>
</dbReference>
<dbReference type="OMA" id="DYGYIQN"/>
<dbReference type="Proteomes" id="UP000290189">
    <property type="component" value="Unassembled WGS sequence"/>
</dbReference>